<feature type="domain" description="HTH luxR-type" evidence="4">
    <location>
        <begin position="297"/>
        <end position="362"/>
    </location>
</feature>
<evidence type="ECO:0000313" key="5">
    <source>
        <dbReference type="EMBL" id="MCL7714737.1"/>
    </source>
</evidence>
<dbReference type="PANTHER" id="PTHR44688:SF16">
    <property type="entry name" value="DNA-BINDING TRANSCRIPTIONAL ACTIVATOR DEVR_DOSR"/>
    <property type="match status" value="1"/>
</dbReference>
<evidence type="ECO:0000256" key="3">
    <source>
        <dbReference type="ARBA" id="ARBA00023163"/>
    </source>
</evidence>
<dbReference type="EMBL" id="JAIKTS010000002">
    <property type="protein sequence ID" value="MCL7714737.1"/>
    <property type="molecule type" value="Genomic_DNA"/>
</dbReference>
<dbReference type="SMART" id="SM00421">
    <property type="entry name" value="HTH_LUXR"/>
    <property type="match status" value="1"/>
</dbReference>
<dbReference type="Gene3D" id="1.10.10.10">
    <property type="entry name" value="Winged helix-like DNA-binding domain superfamily/Winged helix DNA-binding domain"/>
    <property type="match status" value="1"/>
</dbReference>
<dbReference type="Proteomes" id="UP001431235">
    <property type="component" value="Unassembled WGS sequence"/>
</dbReference>
<dbReference type="SUPFAM" id="SSF46894">
    <property type="entry name" value="C-terminal effector domain of the bipartite response regulators"/>
    <property type="match status" value="1"/>
</dbReference>
<dbReference type="Pfam" id="PF00196">
    <property type="entry name" value="GerE"/>
    <property type="match status" value="1"/>
</dbReference>
<keyword evidence="6" id="KW-1185">Reference proteome</keyword>
<keyword evidence="2" id="KW-0238">DNA-binding</keyword>
<gene>
    <name evidence="5" type="ORF">K5L01_08785</name>
</gene>
<keyword evidence="3" id="KW-0804">Transcription</keyword>
<dbReference type="PANTHER" id="PTHR44688">
    <property type="entry name" value="DNA-BINDING TRANSCRIPTIONAL ACTIVATOR DEVR_DOSR"/>
    <property type="match status" value="1"/>
</dbReference>
<name>A0ABT0SHE5_9GAMM</name>
<accession>A0ABT0SHE5</accession>
<keyword evidence="1" id="KW-0805">Transcription regulation</keyword>
<organism evidence="5 6">
    <name type="scientific">Stenotrophomonas mori</name>
    <dbReference type="NCBI Taxonomy" id="2871096"/>
    <lineage>
        <taxon>Bacteria</taxon>
        <taxon>Pseudomonadati</taxon>
        <taxon>Pseudomonadota</taxon>
        <taxon>Gammaproteobacteria</taxon>
        <taxon>Lysobacterales</taxon>
        <taxon>Lysobacteraceae</taxon>
        <taxon>Stenotrophomonas</taxon>
    </lineage>
</organism>
<dbReference type="RefSeq" id="WP_250063972.1">
    <property type="nucleotide sequence ID" value="NZ_JAIKTS010000002.1"/>
</dbReference>
<evidence type="ECO:0000259" key="4">
    <source>
        <dbReference type="PROSITE" id="PS50043"/>
    </source>
</evidence>
<dbReference type="CDD" id="cd06170">
    <property type="entry name" value="LuxR_C_like"/>
    <property type="match status" value="1"/>
</dbReference>
<dbReference type="PROSITE" id="PS00622">
    <property type="entry name" value="HTH_LUXR_1"/>
    <property type="match status" value="1"/>
</dbReference>
<dbReference type="InterPro" id="IPR036388">
    <property type="entry name" value="WH-like_DNA-bd_sf"/>
</dbReference>
<dbReference type="PROSITE" id="PS50043">
    <property type="entry name" value="HTH_LUXR_2"/>
    <property type="match status" value="1"/>
</dbReference>
<evidence type="ECO:0000313" key="6">
    <source>
        <dbReference type="Proteomes" id="UP001431235"/>
    </source>
</evidence>
<dbReference type="PRINTS" id="PR00038">
    <property type="entry name" value="HTHLUXR"/>
</dbReference>
<dbReference type="InterPro" id="IPR016032">
    <property type="entry name" value="Sig_transdc_resp-reg_C-effctor"/>
</dbReference>
<dbReference type="InterPro" id="IPR000792">
    <property type="entry name" value="Tscrpt_reg_LuxR_C"/>
</dbReference>
<comment type="caution">
    <text evidence="5">The sequence shown here is derived from an EMBL/GenBank/DDBJ whole genome shotgun (WGS) entry which is preliminary data.</text>
</comment>
<protein>
    <submittedName>
        <fullName evidence="5">Helix-turn-helix transcriptional regulator</fullName>
    </submittedName>
</protein>
<evidence type="ECO:0000256" key="1">
    <source>
        <dbReference type="ARBA" id="ARBA00023015"/>
    </source>
</evidence>
<reference evidence="5 6" key="1">
    <citation type="submission" date="2021-08" db="EMBL/GenBank/DDBJ databases">
        <title>Novel members of of the genus Stenotrophomonas from differernt environment.</title>
        <authorList>
            <person name="Deng Y."/>
        </authorList>
    </citation>
    <scope>NUCLEOTIDE SEQUENCE [LARGE SCALE GENOMIC DNA]</scope>
    <source>
        <strain evidence="5 6">CPCC 101365</strain>
    </source>
</reference>
<sequence>MLVRERDIPIGFGPNPLEARAEALKALDMHSLWNACVDLISYFLPCHSCTLMYDIHHGYLPQKGLHFLGEMPEGSELPARSLDVAAPYLAKNPRIHWYTLSQIASDDAGAHQRLQAQNPAPGWEEFIHLAFWRDDALDAVLSIRMRLGHERLNELQNSFLGELHQLMGAGLQRVHSLQNERRTLFQSLLERQVLPDIILDHELHPISFSPALRQLCGEWLNFDDRHEVLPEAIAVPLHTWLTHANEQGIDSGLQLRHPSQPDMELHITLEGQLLVHPGQPMYLLRIARSPASTALRGPKAWVKLSPSERRVAELVVQGLRNEEIANHLGRSRKTIESQISAIYRKLDVGHRAQLVRLLSPVC</sequence>
<proteinExistence type="predicted"/>
<evidence type="ECO:0000256" key="2">
    <source>
        <dbReference type="ARBA" id="ARBA00023125"/>
    </source>
</evidence>